<dbReference type="EMBL" id="LNQE01000278">
    <property type="protein sequence ID" value="KUG27874.1"/>
    <property type="molecule type" value="Genomic_DNA"/>
</dbReference>
<dbReference type="SUPFAM" id="SSF55874">
    <property type="entry name" value="ATPase domain of HSP90 chaperone/DNA topoisomerase II/histidine kinase"/>
    <property type="match status" value="1"/>
</dbReference>
<dbReference type="PROSITE" id="PS50109">
    <property type="entry name" value="HIS_KIN"/>
    <property type="match status" value="1"/>
</dbReference>
<dbReference type="InterPro" id="IPR005467">
    <property type="entry name" value="His_kinase_dom"/>
</dbReference>
<keyword evidence="2" id="KW-0812">Transmembrane</keyword>
<name>A0A0W8G4B1_9ZZZZ</name>
<evidence type="ECO:0000259" key="3">
    <source>
        <dbReference type="PROSITE" id="PS50109"/>
    </source>
</evidence>
<dbReference type="InterPro" id="IPR003661">
    <property type="entry name" value="HisK_dim/P_dom"/>
</dbReference>
<dbReference type="Pfam" id="PF02518">
    <property type="entry name" value="HATPase_c"/>
    <property type="match status" value="1"/>
</dbReference>
<dbReference type="InterPro" id="IPR036890">
    <property type="entry name" value="HATPase_C_sf"/>
</dbReference>
<dbReference type="PRINTS" id="PR00344">
    <property type="entry name" value="BCTRLSENSOR"/>
</dbReference>
<evidence type="ECO:0000313" key="4">
    <source>
        <dbReference type="EMBL" id="KUG27874.1"/>
    </source>
</evidence>
<protein>
    <submittedName>
        <fullName evidence="4">Sensor histidine kinase</fullName>
    </submittedName>
</protein>
<organism evidence="4">
    <name type="scientific">hydrocarbon metagenome</name>
    <dbReference type="NCBI Taxonomy" id="938273"/>
    <lineage>
        <taxon>unclassified sequences</taxon>
        <taxon>metagenomes</taxon>
        <taxon>ecological metagenomes</taxon>
    </lineage>
</organism>
<dbReference type="SUPFAM" id="SSF47384">
    <property type="entry name" value="Homodimeric domain of signal transducing histidine kinase"/>
    <property type="match status" value="1"/>
</dbReference>
<evidence type="ECO:0000256" key="1">
    <source>
        <dbReference type="ARBA" id="ARBA00022553"/>
    </source>
</evidence>
<feature type="transmembrane region" description="Helical" evidence="2">
    <location>
        <begin position="84"/>
        <end position="108"/>
    </location>
</feature>
<keyword evidence="4" id="KW-0808">Transferase</keyword>
<dbReference type="InterPro" id="IPR003594">
    <property type="entry name" value="HATPase_dom"/>
</dbReference>
<dbReference type="SMART" id="SM00388">
    <property type="entry name" value="HisKA"/>
    <property type="match status" value="1"/>
</dbReference>
<dbReference type="SMART" id="SM00387">
    <property type="entry name" value="HATPase_c"/>
    <property type="match status" value="1"/>
</dbReference>
<dbReference type="Gene3D" id="1.10.287.130">
    <property type="match status" value="1"/>
</dbReference>
<dbReference type="AlphaFoldDB" id="A0A0W8G4B1"/>
<feature type="transmembrane region" description="Helical" evidence="2">
    <location>
        <begin position="12"/>
        <end position="33"/>
    </location>
</feature>
<feature type="domain" description="Histidine kinase" evidence="3">
    <location>
        <begin position="152"/>
        <end position="359"/>
    </location>
</feature>
<keyword evidence="2" id="KW-0472">Membrane</keyword>
<evidence type="ECO:0000256" key="2">
    <source>
        <dbReference type="SAM" id="Phobius"/>
    </source>
</evidence>
<dbReference type="CDD" id="cd00082">
    <property type="entry name" value="HisKA"/>
    <property type="match status" value="1"/>
</dbReference>
<accession>A0A0W8G4B1</accession>
<dbReference type="GO" id="GO:0000155">
    <property type="term" value="F:phosphorelay sensor kinase activity"/>
    <property type="evidence" value="ECO:0007669"/>
    <property type="project" value="InterPro"/>
</dbReference>
<dbReference type="Gene3D" id="3.30.565.10">
    <property type="entry name" value="Histidine kinase-like ATPase, C-terminal domain"/>
    <property type="match status" value="1"/>
</dbReference>
<dbReference type="PANTHER" id="PTHR43547:SF2">
    <property type="entry name" value="HYBRID SIGNAL TRANSDUCTION HISTIDINE KINASE C"/>
    <property type="match status" value="1"/>
</dbReference>
<dbReference type="InterPro" id="IPR036097">
    <property type="entry name" value="HisK_dim/P_sf"/>
</dbReference>
<dbReference type="PANTHER" id="PTHR43547">
    <property type="entry name" value="TWO-COMPONENT HISTIDINE KINASE"/>
    <property type="match status" value="1"/>
</dbReference>
<reference evidence="4" key="1">
    <citation type="journal article" date="2015" name="Proc. Natl. Acad. Sci. U.S.A.">
        <title>Networks of energetic and metabolic interactions define dynamics in microbial communities.</title>
        <authorList>
            <person name="Embree M."/>
            <person name="Liu J.K."/>
            <person name="Al-Bassam M.M."/>
            <person name="Zengler K."/>
        </authorList>
    </citation>
    <scope>NUCLEOTIDE SEQUENCE</scope>
</reference>
<comment type="caution">
    <text evidence="4">The sequence shown here is derived from an EMBL/GenBank/DDBJ whole genome shotgun (WGS) entry which is preliminary data.</text>
</comment>
<keyword evidence="2" id="KW-1133">Transmembrane helix</keyword>
<keyword evidence="4" id="KW-0418">Kinase</keyword>
<feature type="transmembrane region" description="Helical" evidence="2">
    <location>
        <begin position="45"/>
        <end position="64"/>
    </location>
</feature>
<proteinExistence type="predicted"/>
<sequence>MNLPLPVLPVYLVDFFGSALMIVLSVAATRYAFRLMRREPRELLWSYLYMLTLALTAFSMGRGVGHIVRDILVNTGHTETWNSISPVSGAINTITFVFISAVTLYYSFVEKGFRLLRQANAKLSEAFDEIKRSRDQAILLERHAISDRMAATLAHETRNPLFTIANFAKSLLRKCDKDEPVSSRLQIIVEESHKLEGLIDGILKVKHDLPYLRHRVLAADVLAGLEKGVRDKAEVARVQLRFSPGPDDVWLRADLESVLVGLGEILINAIEASPKGGAVDVAALRKGDMAIFSITDTGKGIGAAIMPKIFEPCFSTKEYSAGLGLSFAKEILEANHGFIKVESVPDRGTTVVVAFPVATSEGDETPAAAGGETGR</sequence>
<keyword evidence="1" id="KW-0597">Phosphoprotein</keyword>
<gene>
    <name evidence="4" type="ORF">ASZ90_002266</name>
</gene>
<dbReference type="Pfam" id="PF00512">
    <property type="entry name" value="HisKA"/>
    <property type="match status" value="1"/>
</dbReference>
<dbReference type="InterPro" id="IPR004358">
    <property type="entry name" value="Sig_transdc_His_kin-like_C"/>
</dbReference>